<gene>
    <name evidence="2" type="ORF">M404DRAFT_389174</name>
</gene>
<proteinExistence type="predicted"/>
<dbReference type="AlphaFoldDB" id="A0A0C3KD91"/>
<feature type="region of interest" description="Disordered" evidence="1">
    <location>
        <begin position="1"/>
        <end position="26"/>
    </location>
</feature>
<dbReference type="Proteomes" id="UP000054217">
    <property type="component" value="Unassembled WGS sequence"/>
</dbReference>
<evidence type="ECO:0000256" key="1">
    <source>
        <dbReference type="SAM" id="MobiDB-lite"/>
    </source>
</evidence>
<dbReference type="InParanoid" id="A0A0C3KD91"/>
<reference evidence="3" key="2">
    <citation type="submission" date="2015-01" db="EMBL/GenBank/DDBJ databases">
        <title>Evolutionary Origins and Diversification of the Mycorrhizal Mutualists.</title>
        <authorList>
            <consortium name="DOE Joint Genome Institute"/>
            <consortium name="Mycorrhizal Genomics Consortium"/>
            <person name="Kohler A."/>
            <person name="Kuo A."/>
            <person name="Nagy L.G."/>
            <person name="Floudas D."/>
            <person name="Copeland A."/>
            <person name="Barry K.W."/>
            <person name="Cichocki N."/>
            <person name="Veneault-Fourrey C."/>
            <person name="LaButti K."/>
            <person name="Lindquist E.A."/>
            <person name="Lipzen A."/>
            <person name="Lundell T."/>
            <person name="Morin E."/>
            <person name="Murat C."/>
            <person name="Riley R."/>
            <person name="Ohm R."/>
            <person name="Sun H."/>
            <person name="Tunlid A."/>
            <person name="Henrissat B."/>
            <person name="Grigoriev I.V."/>
            <person name="Hibbett D.S."/>
            <person name="Martin F."/>
        </authorList>
    </citation>
    <scope>NUCLEOTIDE SEQUENCE [LARGE SCALE GENOMIC DNA]</scope>
    <source>
        <strain evidence="3">Marx 270</strain>
    </source>
</reference>
<sequence>MSTQESTVKLSVVTPPVEGKQGDSGVPAVVDPSLSFLHPRGLFLFHGNVHTSGTTNIRPSISCADE</sequence>
<name>A0A0C3KD91_PISTI</name>
<organism evidence="2 3">
    <name type="scientific">Pisolithus tinctorius Marx 270</name>
    <dbReference type="NCBI Taxonomy" id="870435"/>
    <lineage>
        <taxon>Eukaryota</taxon>
        <taxon>Fungi</taxon>
        <taxon>Dikarya</taxon>
        <taxon>Basidiomycota</taxon>
        <taxon>Agaricomycotina</taxon>
        <taxon>Agaricomycetes</taxon>
        <taxon>Agaricomycetidae</taxon>
        <taxon>Boletales</taxon>
        <taxon>Sclerodermatineae</taxon>
        <taxon>Pisolithaceae</taxon>
        <taxon>Pisolithus</taxon>
    </lineage>
</organism>
<reference evidence="2 3" key="1">
    <citation type="submission" date="2014-04" db="EMBL/GenBank/DDBJ databases">
        <authorList>
            <consortium name="DOE Joint Genome Institute"/>
            <person name="Kuo A."/>
            <person name="Kohler A."/>
            <person name="Costa M.D."/>
            <person name="Nagy L.G."/>
            <person name="Floudas D."/>
            <person name="Copeland A."/>
            <person name="Barry K.W."/>
            <person name="Cichocki N."/>
            <person name="Veneault-Fourrey C."/>
            <person name="LaButti K."/>
            <person name="Lindquist E.A."/>
            <person name="Lipzen A."/>
            <person name="Lundell T."/>
            <person name="Morin E."/>
            <person name="Murat C."/>
            <person name="Sun H."/>
            <person name="Tunlid A."/>
            <person name="Henrissat B."/>
            <person name="Grigoriev I.V."/>
            <person name="Hibbett D.S."/>
            <person name="Martin F."/>
            <person name="Nordberg H.P."/>
            <person name="Cantor M.N."/>
            <person name="Hua S.X."/>
        </authorList>
    </citation>
    <scope>NUCLEOTIDE SEQUENCE [LARGE SCALE GENOMIC DNA]</scope>
    <source>
        <strain evidence="2 3">Marx 270</strain>
    </source>
</reference>
<accession>A0A0C3KD91</accession>
<evidence type="ECO:0000313" key="3">
    <source>
        <dbReference type="Proteomes" id="UP000054217"/>
    </source>
</evidence>
<protein>
    <submittedName>
        <fullName evidence="2">Uncharacterized protein</fullName>
    </submittedName>
</protein>
<keyword evidence="3" id="KW-1185">Reference proteome</keyword>
<evidence type="ECO:0000313" key="2">
    <source>
        <dbReference type="EMBL" id="KIO07597.1"/>
    </source>
</evidence>
<dbReference type="HOGENOM" id="CLU_2832198_0_0_1"/>
<dbReference type="EMBL" id="KN831959">
    <property type="protein sequence ID" value="KIO07597.1"/>
    <property type="molecule type" value="Genomic_DNA"/>
</dbReference>